<dbReference type="Proteomes" id="UP000070700">
    <property type="component" value="Unassembled WGS sequence"/>
</dbReference>
<proteinExistence type="predicted"/>
<dbReference type="AlphaFoldDB" id="A0A194X7Z9"/>
<protein>
    <submittedName>
        <fullName evidence="1">Uncharacterized protein</fullName>
    </submittedName>
</protein>
<name>A0A194X7Z9_MOLSC</name>
<evidence type="ECO:0000313" key="1">
    <source>
        <dbReference type="EMBL" id="KUJ16239.1"/>
    </source>
</evidence>
<keyword evidence="2" id="KW-1185">Reference proteome</keyword>
<dbReference type="RefSeq" id="XP_018070594.1">
    <property type="nucleotide sequence ID" value="XM_018222356.1"/>
</dbReference>
<dbReference type="InParanoid" id="A0A194X7Z9"/>
<accession>A0A194X7Z9</accession>
<dbReference type="KEGG" id="psco:LY89DRAFT_78011"/>
<dbReference type="EMBL" id="KQ947416">
    <property type="protein sequence ID" value="KUJ16239.1"/>
    <property type="molecule type" value="Genomic_DNA"/>
</dbReference>
<reference evidence="1 2" key="1">
    <citation type="submission" date="2015-10" db="EMBL/GenBank/DDBJ databases">
        <title>Full genome of DAOMC 229536 Phialocephala scopiformis, a fungal endophyte of spruce producing the potent anti-insectan compound rugulosin.</title>
        <authorList>
            <consortium name="DOE Joint Genome Institute"/>
            <person name="Walker A.K."/>
            <person name="Frasz S.L."/>
            <person name="Seifert K.A."/>
            <person name="Miller J.D."/>
            <person name="Mondo S.J."/>
            <person name="Labutti K."/>
            <person name="Lipzen A."/>
            <person name="Dockter R."/>
            <person name="Kennedy M."/>
            <person name="Grigoriev I.V."/>
            <person name="Spatafora J.W."/>
        </authorList>
    </citation>
    <scope>NUCLEOTIDE SEQUENCE [LARGE SCALE GENOMIC DNA]</scope>
    <source>
        <strain evidence="1 2">CBS 120377</strain>
    </source>
</reference>
<sequence length="252" mass="27468">MTILSPKDDEQFILHLISPSHTSRYPKTNMTPPNKDPPHKRTYFCTLAIISLDSAGSKHTSTPLPPHQNPIALGATARCFIQLSALSISAAAGEDGLRDQGVCLDHMLKQSDAVAIVCDTGDGLGWKFAREVYFYIVESVNFGGTGEELVVFLVGRDGGGDPFADPEEDGFEGVEKEVGRAEGEEFAREVGVRFLECGGDGNEVVEEIVRVIVGIKGEREGDEGDEEEKVDVEEISGRRWWRKIITGCGRGE</sequence>
<organism evidence="1 2">
    <name type="scientific">Mollisia scopiformis</name>
    <name type="common">Conifer needle endophyte fungus</name>
    <name type="synonym">Phialocephala scopiformis</name>
    <dbReference type="NCBI Taxonomy" id="149040"/>
    <lineage>
        <taxon>Eukaryota</taxon>
        <taxon>Fungi</taxon>
        <taxon>Dikarya</taxon>
        <taxon>Ascomycota</taxon>
        <taxon>Pezizomycotina</taxon>
        <taxon>Leotiomycetes</taxon>
        <taxon>Helotiales</taxon>
        <taxon>Mollisiaceae</taxon>
        <taxon>Mollisia</taxon>
    </lineage>
</organism>
<evidence type="ECO:0000313" key="2">
    <source>
        <dbReference type="Proteomes" id="UP000070700"/>
    </source>
</evidence>
<gene>
    <name evidence="1" type="ORF">LY89DRAFT_78011</name>
</gene>
<dbReference type="GeneID" id="28832082"/>